<dbReference type="AlphaFoldDB" id="A0A8T2QST9"/>
<dbReference type="Proteomes" id="UP000825935">
    <property type="component" value="Chromosome 32"/>
</dbReference>
<reference evidence="2" key="1">
    <citation type="submission" date="2021-08" db="EMBL/GenBank/DDBJ databases">
        <title>WGS assembly of Ceratopteris richardii.</title>
        <authorList>
            <person name="Marchant D.B."/>
            <person name="Chen G."/>
            <person name="Jenkins J."/>
            <person name="Shu S."/>
            <person name="Leebens-Mack J."/>
            <person name="Grimwood J."/>
            <person name="Schmutz J."/>
            <person name="Soltis P."/>
            <person name="Soltis D."/>
            <person name="Chen Z.-H."/>
        </authorList>
    </citation>
    <scope>NUCLEOTIDE SEQUENCE</scope>
    <source>
        <strain evidence="2">Whitten #5841</strain>
        <tissue evidence="2">Leaf</tissue>
    </source>
</reference>
<keyword evidence="3" id="KW-1185">Reference proteome</keyword>
<evidence type="ECO:0000313" key="2">
    <source>
        <dbReference type="EMBL" id="KAH7287069.1"/>
    </source>
</evidence>
<sequence>MRECDHSIETEQTQKWSRGSASTNPRRKVMVEARVNKYFPVSVVLPIHLVLPIPEVRNSAAAEESCSSSLPSYSEDLEEQKRLMFLLASLLRPTARSGRALPGTPFYWSASRSGQIR</sequence>
<organism evidence="2 3">
    <name type="scientific">Ceratopteris richardii</name>
    <name type="common">Triangle waterfern</name>
    <dbReference type="NCBI Taxonomy" id="49495"/>
    <lineage>
        <taxon>Eukaryota</taxon>
        <taxon>Viridiplantae</taxon>
        <taxon>Streptophyta</taxon>
        <taxon>Embryophyta</taxon>
        <taxon>Tracheophyta</taxon>
        <taxon>Polypodiopsida</taxon>
        <taxon>Polypodiidae</taxon>
        <taxon>Polypodiales</taxon>
        <taxon>Pteridineae</taxon>
        <taxon>Pteridaceae</taxon>
        <taxon>Parkerioideae</taxon>
        <taxon>Ceratopteris</taxon>
    </lineage>
</organism>
<evidence type="ECO:0000256" key="1">
    <source>
        <dbReference type="SAM" id="MobiDB-lite"/>
    </source>
</evidence>
<feature type="region of interest" description="Disordered" evidence="1">
    <location>
        <begin position="1"/>
        <end position="25"/>
    </location>
</feature>
<dbReference type="EMBL" id="CM035437">
    <property type="protein sequence ID" value="KAH7287069.1"/>
    <property type="molecule type" value="Genomic_DNA"/>
</dbReference>
<gene>
    <name evidence="2" type="ORF">KP509_32G036100</name>
</gene>
<protein>
    <submittedName>
        <fullName evidence="2">Uncharacterized protein</fullName>
    </submittedName>
</protein>
<accession>A0A8T2QST9</accession>
<proteinExistence type="predicted"/>
<feature type="compositionally biased region" description="Polar residues" evidence="1">
    <location>
        <begin position="10"/>
        <end position="24"/>
    </location>
</feature>
<name>A0A8T2QST9_CERRI</name>
<comment type="caution">
    <text evidence="2">The sequence shown here is derived from an EMBL/GenBank/DDBJ whole genome shotgun (WGS) entry which is preliminary data.</text>
</comment>
<evidence type="ECO:0000313" key="3">
    <source>
        <dbReference type="Proteomes" id="UP000825935"/>
    </source>
</evidence>